<evidence type="ECO:0000259" key="1">
    <source>
        <dbReference type="Pfam" id="PF13488"/>
    </source>
</evidence>
<dbReference type="InterPro" id="IPR039567">
    <property type="entry name" value="Gly-zipper"/>
</dbReference>
<proteinExistence type="predicted"/>
<sequence length="160" mass="18017">MKSVNTQSRLLIFFTLLFLLLLNTGCSTPGGPKEHAGRAVGSIVGNVIGATSGYNYPAARAVGGAVLGSFIGGNIGRSMDNRDREKAYYALQNNRNNHAQRWTNRHNGNRYVLTPTRVRRHANNQQCREYAYESYVNGRKNVYYGFACRDRNGLWRDARR</sequence>
<protein>
    <recommendedName>
        <fullName evidence="1">Glycine zipper domain-containing protein</fullName>
    </recommendedName>
</protein>
<dbReference type="EMBL" id="UOFL01000079">
    <property type="protein sequence ID" value="VAW75323.1"/>
    <property type="molecule type" value="Genomic_DNA"/>
</dbReference>
<accession>A0A3B0YGP3</accession>
<organism evidence="2">
    <name type="scientific">hydrothermal vent metagenome</name>
    <dbReference type="NCBI Taxonomy" id="652676"/>
    <lineage>
        <taxon>unclassified sequences</taxon>
        <taxon>metagenomes</taxon>
        <taxon>ecological metagenomes</taxon>
    </lineage>
</organism>
<evidence type="ECO:0000313" key="2">
    <source>
        <dbReference type="EMBL" id="VAW75323.1"/>
    </source>
</evidence>
<reference evidence="2" key="1">
    <citation type="submission" date="2018-06" db="EMBL/GenBank/DDBJ databases">
        <authorList>
            <person name="Zhirakovskaya E."/>
        </authorList>
    </citation>
    <scope>NUCLEOTIDE SEQUENCE</scope>
</reference>
<dbReference type="Pfam" id="PF13488">
    <property type="entry name" value="Gly-zipper_Omp"/>
    <property type="match status" value="1"/>
</dbReference>
<gene>
    <name evidence="2" type="ORF">MNBD_GAMMA12-2783</name>
</gene>
<name>A0A3B0YGP3_9ZZZZ</name>
<feature type="domain" description="Glycine zipper" evidence="1">
    <location>
        <begin position="37"/>
        <end position="82"/>
    </location>
</feature>
<dbReference type="AlphaFoldDB" id="A0A3B0YGP3"/>